<dbReference type="GO" id="GO:0001510">
    <property type="term" value="P:RNA methylation"/>
    <property type="evidence" value="ECO:0007669"/>
    <property type="project" value="InterPro"/>
</dbReference>
<dbReference type="EMBL" id="LBHB01000001">
    <property type="protein sequence ID" value="KLE35705.1"/>
    <property type="molecule type" value="Genomic_DNA"/>
</dbReference>
<gene>
    <name evidence="7" type="ORF">AAW00_04740</name>
</gene>
<dbReference type="GO" id="GO:0003723">
    <property type="term" value="F:RNA binding"/>
    <property type="evidence" value="ECO:0007669"/>
    <property type="project" value="UniProtKB-UniRule"/>
</dbReference>
<dbReference type="InterPro" id="IPR049560">
    <property type="entry name" value="MeTrfase_RsmB-F_NOP2_cat"/>
</dbReference>
<dbReference type="PRINTS" id="PR02008">
    <property type="entry name" value="RCMTFAMILY"/>
</dbReference>
<dbReference type="PANTHER" id="PTHR22807">
    <property type="entry name" value="NOP2 YEAST -RELATED NOL1/NOP2/FMU SUN DOMAIN-CONTAINING"/>
    <property type="match status" value="1"/>
</dbReference>
<feature type="domain" description="SAM-dependent MTase RsmB/NOP-type" evidence="6">
    <location>
        <begin position="105"/>
        <end position="395"/>
    </location>
</feature>
<organism evidence="7 8">
    <name type="scientific">Aurantiacibacter luteus</name>
    <dbReference type="NCBI Taxonomy" id="1581420"/>
    <lineage>
        <taxon>Bacteria</taxon>
        <taxon>Pseudomonadati</taxon>
        <taxon>Pseudomonadota</taxon>
        <taxon>Alphaproteobacteria</taxon>
        <taxon>Sphingomonadales</taxon>
        <taxon>Erythrobacteraceae</taxon>
        <taxon>Aurantiacibacter</taxon>
    </lineage>
</organism>
<dbReference type="STRING" id="1581420.AAW00_04740"/>
<feature type="active site" description="Nucleophile" evidence="5">
    <location>
        <position position="337"/>
    </location>
</feature>
<sequence>MTPAARIQSAIEVLDAVIAAARTRGAPADRLLADWFKAHRFAGSKDKRAIRELVYDAIRICGPVPASGRAAMLALSRESEAHDWIEPMFDGSQYGPTKIAPGEQAAEVGYAPEWLEDRLIASGLDEEEAAALLDRAPLDVRVNRLKTKREAIELPVEAEELAAPDALRLPTGAQVQQWEAFEKGLVEVQDLGSQLACAAVGAQPGESVIDLCAGAGGKTLALAAAMANRGTLVAADTDRRRLSQLGPRAERAGAEIGDTVLLDPGREAEALAGWVNAADRVLIDAPCSGTGTWRRNPEARWRLTPAELEKLTALQARLLEIGAGLVRPGGSLTYVVCSLLDEEGAGQVEAFLAANPEWRAAPPELPLGTARGAGIRLTPAHDGTDGFFIARLEKA</sequence>
<evidence type="ECO:0000256" key="1">
    <source>
        <dbReference type="ARBA" id="ARBA00022603"/>
    </source>
</evidence>
<evidence type="ECO:0000256" key="3">
    <source>
        <dbReference type="ARBA" id="ARBA00022691"/>
    </source>
</evidence>
<dbReference type="InterPro" id="IPR023267">
    <property type="entry name" value="RCMT"/>
</dbReference>
<name>A0A0G9MYE0_9SPHN</name>
<dbReference type="AlphaFoldDB" id="A0A0G9MYE0"/>
<reference evidence="7 8" key="1">
    <citation type="submission" date="2015-04" db="EMBL/GenBank/DDBJ databases">
        <title>The draft genome sequence of Erythrobacter luteus KA37.</title>
        <authorList>
            <person name="Zhuang L."/>
            <person name="Liu Y."/>
            <person name="Shao Z."/>
        </authorList>
    </citation>
    <scope>NUCLEOTIDE SEQUENCE [LARGE SCALE GENOMIC DNA]</scope>
    <source>
        <strain evidence="7 8">KA37</strain>
    </source>
</reference>
<dbReference type="InterPro" id="IPR001678">
    <property type="entry name" value="MeTrfase_RsmB-F_NOP2_dom"/>
</dbReference>
<dbReference type="Pfam" id="PF01189">
    <property type="entry name" value="Methyltr_RsmB-F"/>
    <property type="match status" value="1"/>
</dbReference>
<evidence type="ECO:0000313" key="8">
    <source>
        <dbReference type="Proteomes" id="UP000053464"/>
    </source>
</evidence>
<comment type="caution">
    <text evidence="7">The sequence shown here is derived from an EMBL/GenBank/DDBJ whole genome shotgun (WGS) entry which is preliminary data.</text>
</comment>
<keyword evidence="1 5" id="KW-0489">Methyltransferase</keyword>
<dbReference type="InterPro" id="IPR029063">
    <property type="entry name" value="SAM-dependent_MTases_sf"/>
</dbReference>
<dbReference type="PATRIC" id="fig|1581420.6.peg.954"/>
<keyword evidence="4 5" id="KW-0694">RNA-binding</keyword>
<evidence type="ECO:0000256" key="5">
    <source>
        <dbReference type="PROSITE-ProRule" id="PRU01023"/>
    </source>
</evidence>
<keyword evidence="2 5" id="KW-0808">Transferase</keyword>
<dbReference type="OrthoDB" id="9810297at2"/>
<proteinExistence type="inferred from homology"/>
<evidence type="ECO:0000256" key="2">
    <source>
        <dbReference type="ARBA" id="ARBA00022679"/>
    </source>
</evidence>
<evidence type="ECO:0000256" key="4">
    <source>
        <dbReference type="ARBA" id="ARBA00022884"/>
    </source>
</evidence>
<feature type="binding site" evidence="5">
    <location>
        <position position="236"/>
    </location>
    <ligand>
        <name>S-adenosyl-L-methionine</name>
        <dbReference type="ChEBI" id="CHEBI:59789"/>
    </ligand>
</feature>
<dbReference type="RefSeq" id="WP_047003112.1">
    <property type="nucleotide sequence ID" value="NZ_LBHB01000001.1"/>
</dbReference>
<dbReference type="Gene3D" id="3.40.50.150">
    <property type="entry name" value="Vaccinia Virus protein VP39"/>
    <property type="match status" value="1"/>
</dbReference>
<keyword evidence="3 5" id="KW-0949">S-adenosyl-L-methionine</keyword>
<accession>A0A0G9MYE0</accession>
<evidence type="ECO:0000313" key="7">
    <source>
        <dbReference type="EMBL" id="KLE35705.1"/>
    </source>
</evidence>
<comment type="caution">
    <text evidence="5">Lacks conserved residue(s) required for the propagation of feature annotation.</text>
</comment>
<dbReference type="Proteomes" id="UP000053464">
    <property type="component" value="Unassembled WGS sequence"/>
</dbReference>
<keyword evidence="8" id="KW-1185">Reference proteome</keyword>
<feature type="binding site" evidence="5">
    <location>
        <position position="284"/>
    </location>
    <ligand>
        <name>S-adenosyl-L-methionine</name>
        <dbReference type="ChEBI" id="CHEBI:59789"/>
    </ligand>
</feature>
<evidence type="ECO:0000259" key="6">
    <source>
        <dbReference type="PROSITE" id="PS51686"/>
    </source>
</evidence>
<comment type="similarity">
    <text evidence="5">Belongs to the class I-like SAM-binding methyltransferase superfamily. RsmB/NOP family.</text>
</comment>
<protein>
    <submittedName>
        <fullName evidence="7">RNA methyltransferase</fullName>
    </submittedName>
</protein>
<dbReference type="PANTHER" id="PTHR22807:SF53">
    <property type="entry name" value="RIBOSOMAL RNA SMALL SUBUNIT METHYLTRANSFERASE B-RELATED"/>
    <property type="match status" value="1"/>
</dbReference>
<dbReference type="GO" id="GO:0008173">
    <property type="term" value="F:RNA methyltransferase activity"/>
    <property type="evidence" value="ECO:0007669"/>
    <property type="project" value="InterPro"/>
</dbReference>
<dbReference type="PROSITE" id="PS51686">
    <property type="entry name" value="SAM_MT_RSMB_NOP"/>
    <property type="match status" value="1"/>
</dbReference>
<dbReference type="SUPFAM" id="SSF53335">
    <property type="entry name" value="S-adenosyl-L-methionine-dependent methyltransferases"/>
    <property type="match status" value="1"/>
</dbReference>